<dbReference type="EMBL" id="BAABLF010000029">
    <property type="protein sequence ID" value="GAA5194560.1"/>
    <property type="molecule type" value="Genomic_DNA"/>
</dbReference>
<reference evidence="2" key="1">
    <citation type="journal article" date="2019" name="Int. J. Syst. Evol. Microbiol.">
        <title>The Global Catalogue of Microorganisms (GCM) 10K type strain sequencing project: providing services to taxonomists for standard genome sequencing and annotation.</title>
        <authorList>
            <consortium name="The Broad Institute Genomics Platform"/>
            <consortium name="The Broad Institute Genome Sequencing Center for Infectious Disease"/>
            <person name="Wu L."/>
            <person name="Ma J."/>
        </authorList>
    </citation>
    <scope>NUCLEOTIDE SEQUENCE [LARGE SCALE GENOMIC DNA]</scope>
    <source>
        <strain evidence="2">JCM 18720</strain>
    </source>
</reference>
<name>A0ABP9SFR0_9GAMM</name>
<dbReference type="Proteomes" id="UP001501600">
    <property type="component" value="Unassembled WGS sequence"/>
</dbReference>
<evidence type="ECO:0000313" key="1">
    <source>
        <dbReference type="EMBL" id="GAA5194560.1"/>
    </source>
</evidence>
<accession>A0ABP9SFR0</accession>
<keyword evidence="2" id="KW-1185">Reference proteome</keyword>
<gene>
    <name evidence="1" type="ORF">GCM10025772_27760</name>
</gene>
<organism evidence="1 2">
    <name type="scientific">Ferrimonas gelatinilytica</name>
    <dbReference type="NCBI Taxonomy" id="1255257"/>
    <lineage>
        <taxon>Bacteria</taxon>
        <taxon>Pseudomonadati</taxon>
        <taxon>Pseudomonadota</taxon>
        <taxon>Gammaproteobacteria</taxon>
        <taxon>Alteromonadales</taxon>
        <taxon>Ferrimonadaceae</taxon>
        <taxon>Ferrimonas</taxon>
    </lineage>
</organism>
<sequence>MAAFDIAWHEKPKKIIRSFIPGGPRLLTKPGMANFAETNQASYREMLAEIG</sequence>
<evidence type="ECO:0000313" key="2">
    <source>
        <dbReference type="Proteomes" id="UP001501600"/>
    </source>
</evidence>
<comment type="caution">
    <text evidence="1">The sequence shown here is derived from an EMBL/GenBank/DDBJ whole genome shotgun (WGS) entry which is preliminary data.</text>
</comment>
<proteinExistence type="predicted"/>
<protein>
    <submittedName>
        <fullName evidence="1">Uncharacterized protein</fullName>
    </submittedName>
</protein>